<evidence type="ECO:0000256" key="1">
    <source>
        <dbReference type="ARBA" id="ARBA00004651"/>
    </source>
</evidence>
<dbReference type="InterPro" id="IPR011577">
    <property type="entry name" value="Cyt_b561_bac/Ni-Hgenase"/>
</dbReference>
<comment type="caution">
    <text evidence="8">The sequence shown here is derived from an EMBL/GenBank/DDBJ whole genome shotgun (WGS) entry which is preliminary data.</text>
</comment>
<comment type="subcellular location">
    <subcellularLocation>
        <location evidence="1">Cell membrane</location>
        <topology evidence="1">Multi-pass membrane protein</topology>
    </subcellularLocation>
</comment>
<dbReference type="GO" id="GO:0020037">
    <property type="term" value="F:heme binding"/>
    <property type="evidence" value="ECO:0007669"/>
    <property type="project" value="TreeGrafter"/>
</dbReference>
<dbReference type="AlphaFoldDB" id="A0A9D2GSU4"/>
<keyword evidence="4 6" id="KW-1133">Transmembrane helix</keyword>
<dbReference type="SUPFAM" id="SSF81342">
    <property type="entry name" value="Transmembrane di-heme cytochromes"/>
    <property type="match status" value="1"/>
</dbReference>
<evidence type="ECO:0000313" key="8">
    <source>
        <dbReference type="EMBL" id="HIZ89352.1"/>
    </source>
</evidence>
<dbReference type="Gene3D" id="1.20.950.20">
    <property type="entry name" value="Transmembrane di-heme cytochromes, Chain C"/>
    <property type="match status" value="1"/>
</dbReference>
<dbReference type="GO" id="GO:0005886">
    <property type="term" value="C:plasma membrane"/>
    <property type="evidence" value="ECO:0007669"/>
    <property type="project" value="UniProtKB-SubCell"/>
</dbReference>
<evidence type="ECO:0000313" key="9">
    <source>
        <dbReference type="Proteomes" id="UP000824176"/>
    </source>
</evidence>
<evidence type="ECO:0000256" key="4">
    <source>
        <dbReference type="ARBA" id="ARBA00022989"/>
    </source>
</evidence>
<accession>A0A9D2GSU4</accession>
<dbReference type="EMBL" id="DXAQ01000085">
    <property type="protein sequence ID" value="HIZ89352.1"/>
    <property type="molecule type" value="Genomic_DNA"/>
</dbReference>
<proteinExistence type="predicted"/>
<sequence length="229" mass="26636">MSNSNDKITLFSNMQMWYHKHIIHFMMIFIITGLPLISHSFSWIAYIIGVPISVFYSPGEQLYVGIQVCRVIHRITAVLWIVTSIPFIFTMLFQKWELAFRKKKDESWGTYVKEELQDMKTMYIDFSYPKRAGKYNLGQIAAGLAVVVFGFVMIITGLILWFRVDFDSTTVSVMRLFHGIGFMIFIIFLIIHIYLAVHPVNKAGYNAMFRDGKDDLEHAKKKHPGMFVK</sequence>
<reference evidence="8" key="1">
    <citation type="journal article" date="2021" name="PeerJ">
        <title>Extensive microbial diversity within the chicken gut microbiome revealed by metagenomics and culture.</title>
        <authorList>
            <person name="Gilroy R."/>
            <person name="Ravi A."/>
            <person name="Getino M."/>
            <person name="Pursley I."/>
            <person name="Horton D.L."/>
            <person name="Alikhan N.F."/>
            <person name="Baker D."/>
            <person name="Gharbi K."/>
            <person name="Hall N."/>
            <person name="Watson M."/>
            <person name="Adriaenssens E.M."/>
            <person name="Foster-Nyarko E."/>
            <person name="Jarju S."/>
            <person name="Secka A."/>
            <person name="Antonio M."/>
            <person name="Oren A."/>
            <person name="Chaudhuri R.R."/>
            <person name="La Ragione R."/>
            <person name="Hildebrand F."/>
            <person name="Pallen M.J."/>
        </authorList>
    </citation>
    <scope>NUCLEOTIDE SEQUENCE</scope>
    <source>
        <strain evidence="8">ChiW4-1371</strain>
    </source>
</reference>
<dbReference type="GO" id="GO:0022904">
    <property type="term" value="P:respiratory electron transport chain"/>
    <property type="evidence" value="ECO:0007669"/>
    <property type="project" value="InterPro"/>
</dbReference>
<dbReference type="Pfam" id="PF01292">
    <property type="entry name" value="Ni_hydr_CYTB"/>
    <property type="match status" value="1"/>
</dbReference>
<evidence type="ECO:0000259" key="7">
    <source>
        <dbReference type="Pfam" id="PF01292"/>
    </source>
</evidence>
<evidence type="ECO:0000256" key="3">
    <source>
        <dbReference type="ARBA" id="ARBA00022692"/>
    </source>
</evidence>
<feature type="transmembrane region" description="Helical" evidence="6">
    <location>
        <begin position="72"/>
        <end position="93"/>
    </location>
</feature>
<dbReference type="PANTHER" id="PTHR30485">
    <property type="entry name" value="NI/FE-HYDROGENASE 1 B-TYPE CYTOCHROME SUBUNIT"/>
    <property type="match status" value="1"/>
</dbReference>
<dbReference type="GO" id="GO:0009055">
    <property type="term" value="F:electron transfer activity"/>
    <property type="evidence" value="ECO:0007669"/>
    <property type="project" value="InterPro"/>
</dbReference>
<name>A0A9D2GSU4_9BACT</name>
<organism evidence="8 9">
    <name type="scientific">Candidatus Mucispirillum faecigallinarum</name>
    <dbReference type="NCBI Taxonomy" id="2838699"/>
    <lineage>
        <taxon>Bacteria</taxon>
        <taxon>Pseudomonadati</taxon>
        <taxon>Deferribacterota</taxon>
        <taxon>Deferribacteres</taxon>
        <taxon>Deferribacterales</taxon>
        <taxon>Mucispirillaceae</taxon>
        <taxon>Mucispirillum</taxon>
    </lineage>
</organism>
<dbReference type="Proteomes" id="UP000824176">
    <property type="component" value="Unassembled WGS sequence"/>
</dbReference>
<dbReference type="InterPro" id="IPR051542">
    <property type="entry name" value="Hydrogenase_cytochrome"/>
</dbReference>
<feature type="transmembrane region" description="Helical" evidence="6">
    <location>
        <begin position="21"/>
        <end position="52"/>
    </location>
</feature>
<feature type="domain" description="Cytochrome b561 bacterial/Ni-hydrogenase" evidence="7">
    <location>
        <begin position="14"/>
        <end position="199"/>
    </location>
</feature>
<evidence type="ECO:0000256" key="5">
    <source>
        <dbReference type="ARBA" id="ARBA00023136"/>
    </source>
</evidence>
<reference evidence="8" key="2">
    <citation type="submission" date="2021-04" db="EMBL/GenBank/DDBJ databases">
        <authorList>
            <person name="Gilroy R."/>
        </authorList>
    </citation>
    <scope>NUCLEOTIDE SEQUENCE</scope>
    <source>
        <strain evidence="8">ChiW4-1371</strain>
    </source>
</reference>
<evidence type="ECO:0000256" key="6">
    <source>
        <dbReference type="SAM" id="Phobius"/>
    </source>
</evidence>
<keyword evidence="3 6" id="KW-0812">Transmembrane</keyword>
<protein>
    <submittedName>
        <fullName evidence="8">Cytochrome b/b6 domain-containing protein</fullName>
    </submittedName>
</protein>
<evidence type="ECO:0000256" key="2">
    <source>
        <dbReference type="ARBA" id="ARBA00022475"/>
    </source>
</evidence>
<gene>
    <name evidence="8" type="ORF">H9804_05370</name>
</gene>
<keyword evidence="2" id="KW-1003">Cell membrane</keyword>
<feature type="transmembrane region" description="Helical" evidence="6">
    <location>
        <begin position="140"/>
        <end position="164"/>
    </location>
</feature>
<dbReference type="PANTHER" id="PTHR30485:SF0">
    <property type="entry name" value="NI_FE-HYDROGENASE 1 B-TYPE CYTOCHROME SUBUNIT-RELATED"/>
    <property type="match status" value="1"/>
</dbReference>
<feature type="transmembrane region" description="Helical" evidence="6">
    <location>
        <begin position="176"/>
        <end position="197"/>
    </location>
</feature>
<keyword evidence="5 6" id="KW-0472">Membrane</keyword>
<dbReference type="InterPro" id="IPR016174">
    <property type="entry name" value="Di-haem_cyt_TM"/>
</dbReference>